<evidence type="ECO:0000313" key="1">
    <source>
        <dbReference type="EMBL" id="EYB86747.1"/>
    </source>
</evidence>
<evidence type="ECO:0000313" key="2">
    <source>
        <dbReference type="Proteomes" id="UP000024635"/>
    </source>
</evidence>
<protein>
    <submittedName>
        <fullName evidence="1">Uncharacterized protein</fullName>
    </submittedName>
</protein>
<dbReference type="Proteomes" id="UP000024635">
    <property type="component" value="Unassembled WGS sequence"/>
</dbReference>
<organism evidence="1 2">
    <name type="scientific">Ancylostoma ceylanicum</name>
    <dbReference type="NCBI Taxonomy" id="53326"/>
    <lineage>
        <taxon>Eukaryota</taxon>
        <taxon>Metazoa</taxon>
        <taxon>Ecdysozoa</taxon>
        <taxon>Nematoda</taxon>
        <taxon>Chromadorea</taxon>
        <taxon>Rhabditida</taxon>
        <taxon>Rhabditina</taxon>
        <taxon>Rhabditomorpha</taxon>
        <taxon>Strongyloidea</taxon>
        <taxon>Ancylostomatidae</taxon>
        <taxon>Ancylostomatinae</taxon>
        <taxon>Ancylostoma</taxon>
    </lineage>
</organism>
<gene>
    <name evidence="1" type="primary">Acey_s0273.g967</name>
    <name evidence="1" type="ORF">Y032_0273g967</name>
</gene>
<comment type="caution">
    <text evidence="1">The sequence shown here is derived from an EMBL/GenBank/DDBJ whole genome shotgun (WGS) entry which is preliminary data.</text>
</comment>
<dbReference type="EMBL" id="JARK01001609">
    <property type="protein sequence ID" value="EYB86747.1"/>
    <property type="molecule type" value="Genomic_DNA"/>
</dbReference>
<keyword evidence="2" id="KW-1185">Reference proteome</keyword>
<sequence length="161" mass="17977">MPLVGSTQEQLGISLNTSTDRLLNVFTGGTNLTDIFSGFFPHRNATIPPVLNATLTTDGTSALNYTVEQILLRSNVTVSTDVMEIVAREQRDAYKKHVVSKLYGLSKKKGVFLNEIASTYNFNNEDKDKNLEDHNRFAALSRSLSRDVTVSPKDKVRKLRE</sequence>
<dbReference type="AlphaFoldDB" id="A0A016S8R7"/>
<accession>A0A016S8R7</accession>
<dbReference type="OrthoDB" id="10514992at2759"/>
<proteinExistence type="predicted"/>
<name>A0A016S8R7_9BILA</name>
<reference evidence="2" key="1">
    <citation type="journal article" date="2015" name="Nat. Genet.">
        <title>The genome and transcriptome of the zoonotic hookworm Ancylostoma ceylanicum identify infection-specific gene families.</title>
        <authorList>
            <person name="Schwarz E.M."/>
            <person name="Hu Y."/>
            <person name="Antoshechkin I."/>
            <person name="Miller M.M."/>
            <person name="Sternberg P.W."/>
            <person name="Aroian R.V."/>
        </authorList>
    </citation>
    <scope>NUCLEOTIDE SEQUENCE</scope>
    <source>
        <strain evidence="2">HY135</strain>
    </source>
</reference>